<sequence length="121" mass="13791">MQLECNTLVGMIQPLWYVEKTLLEQGFHRSKSQDSPTYNARIYDSSTGMTYNLQIPTRHTVPKECENEETIKIGSPYLKLKTALRTSQEDLLIPRAIKAAAEHKLAEIADYLSKPHQQTGK</sequence>
<dbReference type="InterPro" id="IPR036491">
    <property type="entry name" value="YugN-like_sf"/>
</dbReference>
<dbReference type="RefSeq" id="WP_041752361.1">
    <property type="nucleotide sequence ID" value="NZ_CP007806.1"/>
</dbReference>
<dbReference type="HOGENOM" id="CLU_2045229_0_0_9"/>
<proteinExistence type="predicted"/>
<dbReference type="Gene3D" id="3.30.310.100">
    <property type="entry name" value="YugN-like"/>
    <property type="match status" value="1"/>
</dbReference>
<evidence type="ECO:0000313" key="2">
    <source>
        <dbReference type="Proteomes" id="UP000005850"/>
    </source>
</evidence>
<reference evidence="1 2" key="1">
    <citation type="journal article" date="2011" name="J. Bacteriol.">
        <title>Genome sequence of Brevibacillus laterosporus LMG 15441, a pathogen of invertebrates.</title>
        <authorList>
            <person name="Djukic M."/>
            <person name="Poehlein A."/>
            <person name="Thurmer A."/>
            <person name="Daniel R."/>
        </authorList>
    </citation>
    <scope>NUCLEOTIDE SEQUENCE [LARGE SCALE GENOMIC DNA]</scope>
    <source>
        <strain evidence="1 2">LMG 15441</strain>
    </source>
</reference>
<evidence type="ECO:0008006" key="3">
    <source>
        <dbReference type="Google" id="ProtNLM"/>
    </source>
</evidence>
<name>A0A075R5Y6_BRELA</name>
<dbReference type="AlphaFoldDB" id="A0A075R5Y6"/>
<dbReference type="eggNOG" id="ENOG5033BVX">
    <property type="taxonomic scope" value="Bacteria"/>
</dbReference>
<accession>A0A075R5Y6</accession>
<dbReference type="EMBL" id="CP007806">
    <property type="protein sequence ID" value="AIG28052.1"/>
    <property type="molecule type" value="Genomic_DNA"/>
</dbReference>
<evidence type="ECO:0000313" key="1">
    <source>
        <dbReference type="EMBL" id="AIG28052.1"/>
    </source>
</evidence>
<dbReference type="KEGG" id="blr:BRLA_c037520"/>
<dbReference type="Proteomes" id="UP000005850">
    <property type="component" value="Chromosome"/>
</dbReference>
<protein>
    <recommendedName>
        <fullName evidence="3">YugN-like family protein</fullName>
    </recommendedName>
</protein>
<dbReference type="SUPFAM" id="SSF160755">
    <property type="entry name" value="YugN-like"/>
    <property type="match status" value="1"/>
</dbReference>
<organism evidence="1 2">
    <name type="scientific">Brevibacillus laterosporus LMG 15441</name>
    <dbReference type="NCBI Taxonomy" id="1042163"/>
    <lineage>
        <taxon>Bacteria</taxon>
        <taxon>Bacillati</taxon>
        <taxon>Bacillota</taxon>
        <taxon>Bacilli</taxon>
        <taxon>Bacillales</taxon>
        <taxon>Paenibacillaceae</taxon>
        <taxon>Brevibacillus</taxon>
    </lineage>
</organism>
<keyword evidence="2" id="KW-1185">Reference proteome</keyword>
<gene>
    <name evidence="1" type="ORF">BRLA_c037520</name>
</gene>